<organism evidence="26 27">
    <name type="scientific">Burkholderia ambifaria MEX-5</name>
    <dbReference type="NCBI Taxonomy" id="396597"/>
    <lineage>
        <taxon>Bacteria</taxon>
        <taxon>Pseudomonadati</taxon>
        <taxon>Pseudomonadota</taxon>
        <taxon>Betaproteobacteria</taxon>
        <taxon>Burkholderiales</taxon>
        <taxon>Burkholderiaceae</taxon>
        <taxon>Burkholderia</taxon>
        <taxon>Burkholderia cepacia complex</taxon>
    </lineage>
</organism>
<sequence>MGFSINNGMPAPSSVHAPEALEVARKDYRWQRRILFGGGGVISAILAIVACLVMFSMARDYVAERYAEFVVRAVLLQIEFKVREHALQVEERHEEATWKVREPAPQSTLDAFRQQQGRVVMQANPSFSPILALGDLQAPPTAGFARYLALAQDFSYRVGAYSTTQGQLLGAYFYSPDGGFLTITPVPEQPMARRPDGTIDTRALMRAVLNESDMASMMGAEGHAGIAWLSPVENRLTGRNVVRAIQVCYSDGKPFLFVVSEIPVYALQQKLSAKLPGERAWIDDAGGRQIAAAGDEGNAHGDAAVSAANRSWPALKEGRPDLRYQGLRIVFRSALPASGWMLYQTITWQTVLVGIGKQFAVVLTALAVAMATVWFVMLFLNRRILRPGQDRVKRILDSENLNRAMVATAPTGLVLLELDQGAVLLENDVARAFAARVSGGTPPLRERLHALFRQTAHARPAQTERELTVETNDGERSDLLVNAVRAIYLGRDAILCNFVDITARKRLERNLAEASRAAESASRAKSAFLATMSHEIRTPLNAILGSLELLDRTPLSDAQRKRVQTALTSGTSLLGIVNDILDVSKIEAGQMTIEHVSFDLASLARDVAAMFEPVAKSRHLDFCCMVDPALAPRYIGDPTRIRQIMINLVGNAIKFTESGEVVLEVYLEDADDRNRIAIGVIDSGIGMSPEQQQNLFHAFTQADTSIARRFGGTGLGLALCKQLTDLMHGDIESISEPGVGSTFIVRLTLDVGHDEADTDAVASESASDAAGRIDDLKLLVVDDHPVNRELLHEQLAVLGYASDIAEGGMAAIRMMTDTRYDMLITDLNMPGMNGYALASVARDRHAAMPIIALTAHATEAERAMCRDAGVDEVLVKPVPLGTIDAAIRRLARRAGAARTAGDAGADPARGPLAESMRVQLLQTLDVSIGAIRDALARHDDERVGAELHAIKGAFAVIHEPEVVQVCQRLEQFAKQRNLLAVEEEIGTLRPLADQVLARRGAPAR</sequence>
<dbReference type="InterPro" id="IPR005467">
    <property type="entry name" value="His_kinase_dom"/>
</dbReference>
<feature type="transmembrane region" description="Helical" evidence="22">
    <location>
        <begin position="34"/>
        <end position="55"/>
    </location>
</feature>
<comment type="caution">
    <text evidence="26">The sequence shown here is derived from an EMBL/GenBank/DDBJ whole genome shotgun (WGS) entry which is preliminary data.</text>
</comment>
<evidence type="ECO:0000256" key="13">
    <source>
        <dbReference type="ARBA" id="ARBA00023012"/>
    </source>
</evidence>
<keyword evidence="7 22" id="KW-0812">Transmembrane</keyword>
<keyword evidence="10 26" id="KW-0418">Kinase</keyword>
<dbReference type="SMART" id="SM00388">
    <property type="entry name" value="HisKA"/>
    <property type="match status" value="1"/>
</dbReference>
<keyword evidence="5 21" id="KW-0597">Phosphoprotein</keyword>
<dbReference type="EC" id="2.7.13.3" evidence="3"/>
<dbReference type="PROSITE" id="PS50110">
    <property type="entry name" value="RESPONSE_REGULATORY"/>
    <property type="match status" value="1"/>
</dbReference>
<keyword evidence="8" id="KW-0732">Signal</keyword>
<evidence type="ECO:0000256" key="10">
    <source>
        <dbReference type="ARBA" id="ARBA00022777"/>
    </source>
</evidence>
<feature type="domain" description="Response regulatory" evidence="24">
    <location>
        <begin position="777"/>
        <end position="891"/>
    </location>
</feature>
<keyword evidence="13" id="KW-0902">Two-component regulatory system</keyword>
<dbReference type="Gene3D" id="1.20.120.160">
    <property type="entry name" value="HPT domain"/>
    <property type="match status" value="1"/>
</dbReference>
<feature type="domain" description="Histidine kinase" evidence="23">
    <location>
        <begin position="531"/>
        <end position="751"/>
    </location>
</feature>
<evidence type="ECO:0000313" key="27">
    <source>
        <dbReference type="Proteomes" id="UP000004814"/>
    </source>
</evidence>
<dbReference type="GO" id="GO:0000155">
    <property type="term" value="F:phosphorelay sensor kinase activity"/>
    <property type="evidence" value="ECO:0007669"/>
    <property type="project" value="InterPro"/>
</dbReference>
<dbReference type="InterPro" id="IPR036641">
    <property type="entry name" value="HPT_dom_sf"/>
</dbReference>
<dbReference type="InterPro" id="IPR035965">
    <property type="entry name" value="PAS-like_dom_sf"/>
</dbReference>
<evidence type="ECO:0000256" key="1">
    <source>
        <dbReference type="ARBA" id="ARBA00000085"/>
    </source>
</evidence>
<evidence type="ECO:0000256" key="5">
    <source>
        <dbReference type="ARBA" id="ARBA00022553"/>
    </source>
</evidence>
<evidence type="ECO:0000256" key="12">
    <source>
        <dbReference type="ARBA" id="ARBA00022989"/>
    </source>
</evidence>
<evidence type="ECO:0000256" key="4">
    <source>
        <dbReference type="ARBA" id="ARBA00022475"/>
    </source>
</evidence>
<dbReference type="CDD" id="cd16922">
    <property type="entry name" value="HATPase_EvgS-ArcB-TorS-like"/>
    <property type="match status" value="1"/>
</dbReference>
<dbReference type="SUPFAM" id="SSF47226">
    <property type="entry name" value="Histidine-containing phosphotransfer domain, HPT domain"/>
    <property type="match status" value="1"/>
</dbReference>
<dbReference type="SMART" id="SM00448">
    <property type="entry name" value="REC"/>
    <property type="match status" value="1"/>
</dbReference>
<dbReference type="PRINTS" id="PR00344">
    <property type="entry name" value="BCTRLSENSOR"/>
</dbReference>
<protein>
    <recommendedName>
        <fullName evidence="18">Sensory/regulatory protein RpfC</fullName>
        <ecNumber evidence="3">2.7.13.3</ecNumber>
    </recommendedName>
    <alternativeName>
        <fullName evidence="19">Virulence sensor protein BvgS</fullName>
    </alternativeName>
</protein>
<keyword evidence="12 22" id="KW-1133">Transmembrane helix</keyword>
<dbReference type="PANTHER" id="PTHR45339:SF1">
    <property type="entry name" value="HYBRID SIGNAL TRANSDUCTION HISTIDINE KINASE J"/>
    <property type="match status" value="1"/>
</dbReference>
<evidence type="ECO:0000256" key="20">
    <source>
        <dbReference type="PROSITE-ProRule" id="PRU00110"/>
    </source>
</evidence>
<dbReference type="InterPro" id="IPR011006">
    <property type="entry name" value="CheY-like_superfamily"/>
</dbReference>
<keyword evidence="4" id="KW-1003">Cell membrane</keyword>
<evidence type="ECO:0000256" key="19">
    <source>
        <dbReference type="ARBA" id="ARBA00070152"/>
    </source>
</evidence>
<comment type="catalytic activity">
    <reaction evidence="1">
        <text>ATP + protein L-histidine = ADP + protein N-phospho-L-histidine.</text>
        <dbReference type="EC" id="2.7.13.3"/>
    </reaction>
</comment>
<evidence type="ECO:0000256" key="15">
    <source>
        <dbReference type="ARBA" id="ARBA00023136"/>
    </source>
</evidence>
<dbReference type="Pfam" id="PF02518">
    <property type="entry name" value="HATPase_c"/>
    <property type="match status" value="1"/>
</dbReference>
<evidence type="ECO:0000256" key="21">
    <source>
        <dbReference type="PROSITE-ProRule" id="PRU00169"/>
    </source>
</evidence>
<comment type="subcellular location">
    <subcellularLocation>
        <location evidence="2">Cell membrane</location>
        <topology evidence="2">Multi-pass membrane protein</topology>
    </subcellularLocation>
</comment>
<evidence type="ECO:0000256" key="9">
    <source>
        <dbReference type="ARBA" id="ARBA00022741"/>
    </source>
</evidence>
<feature type="modified residue" description="Phosphohistidine" evidence="20">
    <location>
        <position position="948"/>
    </location>
</feature>
<comment type="subunit">
    <text evidence="17">At low DSF concentrations, interacts with RpfF.</text>
</comment>
<comment type="function">
    <text evidence="16">Member of the two-component regulatory system BvgS/BvgA. Phosphorylates BvgA via a four-step phosphorelay in response to environmental signals.</text>
</comment>
<gene>
    <name evidence="26" type="ORF">BamMEX5DRAFT_1367</name>
</gene>
<dbReference type="Proteomes" id="UP000004814">
    <property type="component" value="Unassembled WGS sequence"/>
</dbReference>
<evidence type="ECO:0000256" key="17">
    <source>
        <dbReference type="ARBA" id="ARBA00064003"/>
    </source>
</evidence>
<dbReference type="Gene3D" id="3.40.50.2300">
    <property type="match status" value="1"/>
</dbReference>
<reference evidence="26 27" key="1">
    <citation type="submission" date="2008-03" db="EMBL/GenBank/DDBJ databases">
        <title>Sequencing of the draft genome and assembly of Burkholderia ambifaria MEX-5.</title>
        <authorList>
            <consortium name="US DOE Joint Genome Institute (JGI-PGF)"/>
            <person name="Copeland A."/>
            <person name="Lucas S."/>
            <person name="Lapidus A."/>
            <person name="Glavina del Rio T."/>
            <person name="Dalin E."/>
            <person name="Tice H."/>
            <person name="Bruce D."/>
            <person name="Goodwin L."/>
            <person name="Pitluck S."/>
            <person name="Larimer F."/>
            <person name="Land M.L."/>
            <person name="Hauser L."/>
            <person name="Tiedje J."/>
            <person name="Richardson P."/>
        </authorList>
    </citation>
    <scope>NUCLEOTIDE SEQUENCE [LARGE SCALE GENOMIC DNA]</scope>
    <source>
        <strain evidence="26 27">MEX-5</strain>
    </source>
</reference>
<dbReference type="GO" id="GO:0005524">
    <property type="term" value="F:ATP binding"/>
    <property type="evidence" value="ECO:0007669"/>
    <property type="project" value="UniProtKB-KW"/>
</dbReference>
<dbReference type="SUPFAM" id="SSF47384">
    <property type="entry name" value="Homodimeric domain of signal transducing histidine kinase"/>
    <property type="match status" value="1"/>
</dbReference>
<keyword evidence="14" id="KW-0843">Virulence</keyword>
<dbReference type="Gene3D" id="3.30.450.20">
    <property type="entry name" value="PAS domain"/>
    <property type="match status" value="1"/>
</dbReference>
<evidence type="ECO:0000259" key="24">
    <source>
        <dbReference type="PROSITE" id="PS50110"/>
    </source>
</evidence>
<dbReference type="Pfam" id="PF00072">
    <property type="entry name" value="Response_reg"/>
    <property type="match status" value="1"/>
</dbReference>
<dbReference type="SUPFAM" id="SSF55785">
    <property type="entry name" value="PYP-like sensor domain (PAS domain)"/>
    <property type="match status" value="1"/>
</dbReference>
<keyword evidence="9" id="KW-0547">Nucleotide-binding</keyword>
<dbReference type="CDD" id="cd17546">
    <property type="entry name" value="REC_hyHK_CKI1_RcsC-like"/>
    <property type="match status" value="1"/>
</dbReference>
<dbReference type="Pfam" id="PF01627">
    <property type="entry name" value="Hpt"/>
    <property type="match status" value="1"/>
</dbReference>
<dbReference type="PATRIC" id="fig|396597.7.peg.6983"/>
<keyword evidence="6" id="KW-0808">Transferase</keyword>
<dbReference type="SMART" id="SM00387">
    <property type="entry name" value="HATPase_c"/>
    <property type="match status" value="1"/>
</dbReference>
<dbReference type="InterPro" id="IPR004358">
    <property type="entry name" value="Sig_transdc_His_kin-like_C"/>
</dbReference>
<dbReference type="InterPro" id="IPR036097">
    <property type="entry name" value="HisK_dim/P_sf"/>
</dbReference>
<dbReference type="AlphaFoldDB" id="B1T0Q1"/>
<dbReference type="InterPro" id="IPR036890">
    <property type="entry name" value="HATPase_C_sf"/>
</dbReference>
<name>B1T0Q1_9BURK</name>
<dbReference type="Pfam" id="PF00512">
    <property type="entry name" value="HisKA"/>
    <property type="match status" value="1"/>
</dbReference>
<evidence type="ECO:0000256" key="2">
    <source>
        <dbReference type="ARBA" id="ARBA00004651"/>
    </source>
</evidence>
<evidence type="ECO:0000256" key="11">
    <source>
        <dbReference type="ARBA" id="ARBA00022840"/>
    </source>
</evidence>
<evidence type="ECO:0000256" key="14">
    <source>
        <dbReference type="ARBA" id="ARBA00023026"/>
    </source>
</evidence>
<feature type="transmembrane region" description="Helical" evidence="22">
    <location>
        <begin position="358"/>
        <end position="380"/>
    </location>
</feature>
<dbReference type="CDD" id="cd00082">
    <property type="entry name" value="HisKA"/>
    <property type="match status" value="1"/>
</dbReference>
<dbReference type="PROSITE" id="PS50894">
    <property type="entry name" value="HPT"/>
    <property type="match status" value="1"/>
</dbReference>
<dbReference type="EMBL" id="ABLK01000027">
    <property type="protein sequence ID" value="EDT42876.1"/>
    <property type="molecule type" value="Genomic_DNA"/>
</dbReference>
<dbReference type="SUPFAM" id="SSF55874">
    <property type="entry name" value="ATPase domain of HSP90 chaperone/DNA topoisomerase II/histidine kinase"/>
    <property type="match status" value="1"/>
</dbReference>
<evidence type="ECO:0000256" key="18">
    <source>
        <dbReference type="ARBA" id="ARBA00068150"/>
    </source>
</evidence>
<feature type="modified residue" description="4-aspartylphosphate" evidence="21">
    <location>
        <position position="826"/>
    </location>
</feature>
<proteinExistence type="predicted"/>
<evidence type="ECO:0000256" key="6">
    <source>
        <dbReference type="ARBA" id="ARBA00022679"/>
    </source>
</evidence>
<keyword evidence="15 22" id="KW-0472">Membrane</keyword>
<feature type="domain" description="HPt" evidence="25">
    <location>
        <begin position="909"/>
        <end position="1004"/>
    </location>
</feature>
<dbReference type="Gene3D" id="3.30.565.10">
    <property type="entry name" value="Histidine kinase-like ATPase, C-terminal domain"/>
    <property type="match status" value="1"/>
</dbReference>
<dbReference type="SUPFAM" id="SSF52172">
    <property type="entry name" value="CheY-like"/>
    <property type="match status" value="1"/>
</dbReference>
<evidence type="ECO:0000259" key="25">
    <source>
        <dbReference type="PROSITE" id="PS50894"/>
    </source>
</evidence>
<accession>B1T0Q1</accession>
<evidence type="ECO:0000256" key="3">
    <source>
        <dbReference type="ARBA" id="ARBA00012438"/>
    </source>
</evidence>
<evidence type="ECO:0000256" key="7">
    <source>
        <dbReference type="ARBA" id="ARBA00022692"/>
    </source>
</evidence>
<evidence type="ECO:0000256" key="8">
    <source>
        <dbReference type="ARBA" id="ARBA00022729"/>
    </source>
</evidence>
<dbReference type="FunFam" id="1.10.287.130:FF:000002">
    <property type="entry name" value="Two-component osmosensing histidine kinase"/>
    <property type="match status" value="1"/>
</dbReference>
<evidence type="ECO:0000256" key="16">
    <source>
        <dbReference type="ARBA" id="ARBA00058004"/>
    </source>
</evidence>
<evidence type="ECO:0000256" key="22">
    <source>
        <dbReference type="SAM" id="Phobius"/>
    </source>
</evidence>
<dbReference type="InterPro" id="IPR003594">
    <property type="entry name" value="HATPase_dom"/>
</dbReference>
<dbReference type="InterPro" id="IPR008207">
    <property type="entry name" value="Sig_transdc_His_kin_Hpt_dom"/>
</dbReference>
<evidence type="ECO:0000313" key="26">
    <source>
        <dbReference type="EMBL" id="EDT42876.1"/>
    </source>
</evidence>
<dbReference type="InterPro" id="IPR003661">
    <property type="entry name" value="HisK_dim/P_dom"/>
</dbReference>
<evidence type="ECO:0000259" key="23">
    <source>
        <dbReference type="PROSITE" id="PS50109"/>
    </source>
</evidence>
<dbReference type="PROSITE" id="PS50109">
    <property type="entry name" value="HIS_KIN"/>
    <property type="match status" value="1"/>
</dbReference>
<dbReference type="Gene3D" id="1.10.287.130">
    <property type="match status" value="1"/>
</dbReference>
<dbReference type="FunFam" id="3.30.565.10:FF:000010">
    <property type="entry name" value="Sensor histidine kinase RcsC"/>
    <property type="match status" value="1"/>
</dbReference>
<dbReference type="GO" id="GO:0005886">
    <property type="term" value="C:plasma membrane"/>
    <property type="evidence" value="ECO:0007669"/>
    <property type="project" value="UniProtKB-SubCell"/>
</dbReference>
<dbReference type="InterPro" id="IPR001789">
    <property type="entry name" value="Sig_transdc_resp-reg_receiver"/>
</dbReference>
<keyword evidence="11" id="KW-0067">ATP-binding</keyword>
<dbReference type="PANTHER" id="PTHR45339">
    <property type="entry name" value="HYBRID SIGNAL TRANSDUCTION HISTIDINE KINASE J"/>
    <property type="match status" value="1"/>
</dbReference>